<dbReference type="Proteomes" id="UP000640274">
    <property type="component" value="Unassembled WGS sequence"/>
</dbReference>
<dbReference type="Gene3D" id="1.10.540.10">
    <property type="entry name" value="Acyl-CoA dehydrogenase/oxidase, N-terminal domain"/>
    <property type="match status" value="1"/>
</dbReference>
<dbReference type="RefSeq" id="WP_199019343.1">
    <property type="nucleotide sequence ID" value="NZ_JAELUP010000052.1"/>
</dbReference>
<evidence type="ECO:0000259" key="16">
    <source>
        <dbReference type="Pfam" id="PF02771"/>
    </source>
</evidence>
<dbReference type="InterPro" id="IPR046373">
    <property type="entry name" value="Acyl-CoA_Oxase/DH_mid-dom_sf"/>
</dbReference>
<dbReference type="GO" id="GO:0008470">
    <property type="term" value="F:3-methylbutanoyl-CoA dehydrogenase activity"/>
    <property type="evidence" value="ECO:0007669"/>
    <property type="project" value="TreeGrafter"/>
</dbReference>
<dbReference type="EC" id="1.14.14.21" evidence="9"/>
<evidence type="ECO:0000256" key="7">
    <source>
        <dbReference type="ARBA" id="ARBA00034307"/>
    </source>
</evidence>
<keyword evidence="14" id="KW-0175">Coiled coil</keyword>
<dbReference type="Pfam" id="PF02771">
    <property type="entry name" value="Acyl-CoA_dh_N"/>
    <property type="match status" value="1"/>
</dbReference>
<organism evidence="18 19">
    <name type="scientific">Paenibacillus roseus</name>
    <dbReference type="NCBI Taxonomy" id="2798579"/>
    <lineage>
        <taxon>Bacteria</taxon>
        <taxon>Bacillati</taxon>
        <taxon>Bacillota</taxon>
        <taxon>Bacilli</taxon>
        <taxon>Bacillales</taxon>
        <taxon>Paenibacillaceae</taxon>
        <taxon>Paenibacillus</taxon>
    </lineage>
</organism>
<evidence type="ECO:0000256" key="9">
    <source>
        <dbReference type="ARBA" id="ARBA00034328"/>
    </source>
</evidence>
<dbReference type="Gene3D" id="1.20.140.10">
    <property type="entry name" value="Butyryl-CoA Dehydrogenase, subunit A, domain 3"/>
    <property type="match status" value="1"/>
</dbReference>
<keyword evidence="4" id="KW-0547">Nucleotide-binding</keyword>
<dbReference type="InterPro" id="IPR006091">
    <property type="entry name" value="Acyl-CoA_Oxase/DH_mid-dom"/>
</dbReference>
<feature type="coiled-coil region" evidence="14">
    <location>
        <begin position="299"/>
        <end position="337"/>
    </location>
</feature>
<feature type="domain" description="Acyl-CoA dehydrogenase/oxidase N-terminal" evidence="16">
    <location>
        <begin position="25"/>
        <end position="124"/>
    </location>
</feature>
<dbReference type="InterPro" id="IPR013786">
    <property type="entry name" value="AcylCoA_DH/ox_N"/>
</dbReference>
<evidence type="ECO:0000256" key="12">
    <source>
        <dbReference type="ARBA" id="ARBA00048445"/>
    </source>
</evidence>
<keyword evidence="19" id="KW-1185">Reference proteome</keyword>
<dbReference type="InterPro" id="IPR037069">
    <property type="entry name" value="AcylCoA_DH/ox_N_sf"/>
</dbReference>
<evidence type="ECO:0000256" key="8">
    <source>
        <dbReference type="ARBA" id="ARBA00034317"/>
    </source>
</evidence>
<dbReference type="EMBL" id="JAELUP010000052">
    <property type="protein sequence ID" value="MBJ6361790.1"/>
    <property type="molecule type" value="Genomic_DNA"/>
</dbReference>
<keyword evidence="2" id="KW-0285">Flavoprotein</keyword>
<keyword evidence="5 18" id="KW-0560">Oxidoreductase</keyword>
<evidence type="ECO:0000256" key="4">
    <source>
        <dbReference type="ARBA" id="ARBA00022741"/>
    </source>
</evidence>
<comment type="similarity">
    <text evidence="8">Belongs to the DszC flavin monooxygenase family.</text>
</comment>
<comment type="catalytic activity">
    <reaction evidence="11">
        <text>dibenzothiophene + FMNH2 + O2 = dibenzothiophene 5-oxide + FMN + H2O + H(+)</text>
        <dbReference type="Rhea" id="RHEA:49076"/>
        <dbReference type="ChEBI" id="CHEBI:15377"/>
        <dbReference type="ChEBI" id="CHEBI:15378"/>
        <dbReference type="ChEBI" id="CHEBI:15379"/>
        <dbReference type="ChEBI" id="CHEBI:23681"/>
        <dbReference type="ChEBI" id="CHEBI:23683"/>
        <dbReference type="ChEBI" id="CHEBI:57618"/>
        <dbReference type="ChEBI" id="CHEBI:58210"/>
    </reaction>
</comment>
<dbReference type="Gene3D" id="2.40.110.10">
    <property type="entry name" value="Butyryl-CoA Dehydrogenase, subunit A, domain 2"/>
    <property type="match status" value="1"/>
</dbReference>
<dbReference type="NCBIfam" id="TIGR04022">
    <property type="entry name" value="sulfur_SfnB"/>
    <property type="match status" value="1"/>
</dbReference>
<comment type="catalytic activity">
    <reaction evidence="13">
        <text>dibenzothiophene + 2 FMNH2 + 2 O2 = dibenzothiophene 5,5-dioxide + 2 FMN + 2 H2O + 2 H(+)</text>
        <dbReference type="Rhea" id="RHEA:49072"/>
        <dbReference type="ChEBI" id="CHEBI:15377"/>
        <dbReference type="ChEBI" id="CHEBI:15378"/>
        <dbReference type="ChEBI" id="CHEBI:15379"/>
        <dbReference type="ChEBI" id="CHEBI:23681"/>
        <dbReference type="ChEBI" id="CHEBI:57618"/>
        <dbReference type="ChEBI" id="CHEBI:58210"/>
        <dbReference type="ChEBI" id="CHEBI:90356"/>
        <dbReference type="EC" id="1.14.14.21"/>
    </reaction>
</comment>
<name>A0A934J7H4_9BACL</name>
<evidence type="ECO:0000259" key="17">
    <source>
        <dbReference type="Pfam" id="PF08028"/>
    </source>
</evidence>
<feature type="domain" description="Acyl-CoA dehydrogenase C-terminal" evidence="17">
    <location>
        <begin position="251"/>
        <end position="389"/>
    </location>
</feature>
<evidence type="ECO:0000313" key="18">
    <source>
        <dbReference type="EMBL" id="MBJ6361790.1"/>
    </source>
</evidence>
<evidence type="ECO:0000256" key="13">
    <source>
        <dbReference type="ARBA" id="ARBA00049456"/>
    </source>
</evidence>
<evidence type="ECO:0000256" key="2">
    <source>
        <dbReference type="ARBA" id="ARBA00022630"/>
    </source>
</evidence>
<evidence type="ECO:0000256" key="6">
    <source>
        <dbReference type="ARBA" id="ARBA00023033"/>
    </source>
</evidence>
<sequence length="414" mass="46473">MTSSINERRLTARRIQTDEEALQIAREYAAIISKESSQRDRERRLPFDEIRLYAESGLFGVFVPKAYGGPGVSAVTLTEIFRIISQADSSIGQIPQNHHMCIQMLEILGTEEQKSFFFSQVLDGAQFGNAVSERGVKGVSQIKDVLRMQTRLASSENGGYVLNGKKYYSTGALFAQWIPVMAANDEGHLTMVFVPRHAPGVTVIDDWSGIGQRTTASGTVLFEQVEVLDEWVLSNRKSVDLEYFSGAFTQIMHAAIDVGIARAALEDAAEYVRNQAGNGSEPIDDAYIVHRFGELGIKLNAAEALLEQCARSIDRENELIRNELEEKREQITEMVKHTSLLVASLKAVATDTAIELTNAFFELAGTSSMDEKYNYDRHWRNARIHTLHDPVRWKLYHVGNWYLNGVLPKRQLNL</sequence>
<comment type="catalytic activity">
    <reaction evidence="12">
        <text>dibenzothiophene 5-oxide + FMNH2 + O2 = dibenzothiophene 5,5-dioxide + FMN + H2O + H(+)</text>
        <dbReference type="Rhea" id="RHEA:49080"/>
        <dbReference type="ChEBI" id="CHEBI:15377"/>
        <dbReference type="ChEBI" id="CHEBI:15378"/>
        <dbReference type="ChEBI" id="CHEBI:15379"/>
        <dbReference type="ChEBI" id="CHEBI:23683"/>
        <dbReference type="ChEBI" id="CHEBI:57618"/>
        <dbReference type="ChEBI" id="CHEBI:58210"/>
        <dbReference type="ChEBI" id="CHEBI:90356"/>
    </reaction>
</comment>
<dbReference type="GO" id="GO:0006552">
    <property type="term" value="P:L-leucine catabolic process"/>
    <property type="evidence" value="ECO:0007669"/>
    <property type="project" value="TreeGrafter"/>
</dbReference>
<evidence type="ECO:0000256" key="3">
    <source>
        <dbReference type="ARBA" id="ARBA00022643"/>
    </source>
</evidence>
<dbReference type="PANTHER" id="PTHR43884">
    <property type="entry name" value="ACYL-COA DEHYDROGENASE"/>
    <property type="match status" value="1"/>
</dbReference>
<evidence type="ECO:0000313" key="19">
    <source>
        <dbReference type="Proteomes" id="UP000640274"/>
    </source>
</evidence>
<evidence type="ECO:0000259" key="15">
    <source>
        <dbReference type="Pfam" id="PF02770"/>
    </source>
</evidence>
<evidence type="ECO:0000256" key="11">
    <source>
        <dbReference type="ARBA" id="ARBA00047859"/>
    </source>
</evidence>
<dbReference type="InterPro" id="IPR009100">
    <property type="entry name" value="AcylCoA_DH/oxidase_NM_dom_sf"/>
</dbReference>
<dbReference type="SUPFAM" id="SSF56645">
    <property type="entry name" value="Acyl-CoA dehydrogenase NM domain-like"/>
    <property type="match status" value="1"/>
</dbReference>
<evidence type="ECO:0000256" key="10">
    <source>
        <dbReference type="ARBA" id="ARBA00034345"/>
    </source>
</evidence>
<dbReference type="AlphaFoldDB" id="A0A934J7H4"/>
<keyword evidence="3" id="KW-0288">FMN</keyword>
<reference evidence="18" key="1">
    <citation type="submission" date="2020-12" db="EMBL/GenBank/DDBJ databases">
        <authorList>
            <person name="Huq M.A."/>
        </authorList>
    </citation>
    <scope>NUCLEOTIDE SEQUENCE</scope>
    <source>
        <strain evidence="18">MAHUQ-46</strain>
    </source>
</reference>
<dbReference type="GO" id="GO:0050660">
    <property type="term" value="F:flavin adenine dinucleotide binding"/>
    <property type="evidence" value="ECO:0007669"/>
    <property type="project" value="InterPro"/>
</dbReference>
<protein>
    <recommendedName>
        <fullName evidence="10">Dibenzothiophene monooxygenase</fullName>
        <ecNumber evidence="9">1.14.14.21</ecNumber>
    </recommendedName>
</protein>
<dbReference type="GO" id="GO:0004497">
    <property type="term" value="F:monooxygenase activity"/>
    <property type="evidence" value="ECO:0007669"/>
    <property type="project" value="UniProtKB-KW"/>
</dbReference>
<dbReference type="Pfam" id="PF08028">
    <property type="entry name" value="Acyl-CoA_dh_2"/>
    <property type="match status" value="1"/>
</dbReference>
<gene>
    <name evidence="18" type="ORF">JFN88_10990</name>
</gene>
<keyword evidence="6" id="KW-0503">Monooxygenase</keyword>
<dbReference type="InterPro" id="IPR023922">
    <property type="entry name" value="S04_starv_induced_SfnB"/>
</dbReference>
<evidence type="ECO:0000256" key="14">
    <source>
        <dbReference type="SAM" id="Coils"/>
    </source>
</evidence>
<feature type="domain" description="Acyl-CoA oxidase/dehydrogenase middle" evidence="15">
    <location>
        <begin position="144"/>
        <end position="225"/>
    </location>
</feature>
<dbReference type="Pfam" id="PF02770">
    <property type="entry name" value="Acyl-CoA_dh_M"/>
    <property type="match status" value="1"/>
</dbReference>
<accession>A0A934J7H4</accession>
<dbReference type="InterPro" id="IPR013107">
    <property type="entry name" value="Acyl-CoA_DH_C"/>
</dbReference>
<evidence type="ECO:0000256" key="1">
    <source>
        <dbReference type="ARBA" id="ARBA00004496"/>
    </source>
</evidence>
<proteinExistence type="inferred from homology"/>
<dbReference type="SUPFAM" id="SSF47203">
    <property type="entry name" value="Acyl-CoA dehydrogenase C-terminal domain-like"/>
    <property type="match status" value="1"/>
</dbReference>
<comment type="pathway">
    <text evidence="7">Sulfur metabolism; dibenzothiophene degradation.</text>
</comment>
<dbReference type="GO" id="GO:0005737">
    <property type="term" value="C:cytoplasm"/>
    <property type="evidence" value="ECO:0007669"/>
    <property type="project" value="UniProtKB-SubCell"/>
</dbReference>
<comment type="subcellular location">
    <subcellularLocation>
        <location evidence="1">Cytoplasm</location>
    </subcellularLocation>
</comment>
<dbReference type="PIRSF" id="PIRSF016578">
    <property type="entry name" value="HsaA"/>
    <property type="match status" value="1"/>
</dbReference>
<dbReference type="InterPro" id="IPR036250">
    <property type="entry name" value="AcylCo_DH-like_C"/>
</dbReference>
<evidence type="ECO:0000256" key="5">
    <source>
        <dbReference type="ARBA" id="ARBA00023002"/>
    </source>
</evidence>
<comment type="caution">
    <text evidence="18">The sequence shown here is derived from an EMBL/GenBank/DDBJ whole genome shotgun (WGS) entry which is preliminary data.</text>
</comment>
<dbReference type="PANTHER" id="PTHR43884:SF12">
    <property type="entry name" value="ISOVALERYL-COA DEHYDROGENASE, MITOCHONDRIAL-RELATED"/>
    <property type="match status" value="1"/>
</dbReference>